<sequence length="142" mass="16404">MTREIGLVSCVKTKRDEPAMPKELYTSDYFEKMHFYAEQYHDDWWILSAKHGLLDPDGEPIEPYDETLSGARVATKREWAERVAGQLDEEGLLSDDVTLVLHAGKDYYEELLPLIEDRGVSVEIPTEGLRIGKTKAWYKERI</sequence>
<feature type="domain" description="DUF6884" evidence="1">
    <location>
        <begin position="5"/>
        <end position="140"/>
    </location>
</feature>
<protein>
    <submittedName>
        <fullName evidence="2">DUF6884 domain-containing protein</fullName>
    </submittedName>
</protein>
<dbReference type="InterPro" id="IPR049251">
    <property type="entry name" value="DUF6884"/>
</dbReference>
<gene>
    <name evidence="2" type="ORF">OS889_02500</name>
</gene>
<evidence type="ECO:0000259" key="1">
    <source>
        <dbReference type="Pfam" id="PF21818"/>
    </source>
</evidence>
<dbReference type="RefSeq" id="WP_372386975.1">
    <property type="nucleotide sequence ID" value="NZ_JBGNYA010000001.1"/>
</dbReference>
<dbReference type="AlphaFoldDB" id="A0ABD5M8V8"/>
<dbReference type="EMBL" id="JBGNYA010000001">
    <property type="protein sequence ID" value="MFA1609876.1"/>
    <property type="molecule type" value="Genomic_DNA"/>
</dbReference>
<accession>A0ABD5M8V8</accession>
<evidence type="ECO:0000313" key="2">
    <source>
        <dbReference type="EMBL" id="MFA1609876.1"/>
    </source>
</evidence>
<evidence type="ECO:0000313" key="3">
    <source>
        <dbReference type="Proteomes" id="UP001570511"/>
    </source>
</evidence>
<keyword evidence="3" id="KW-1185">Reference proteome</keyword>
<dbReference type="Proteomes" id="UP001570511">
    <property type="component" value="Unassembled WGS sequence"/>
</dbReference>
<name>A0ABD5M8V8_9EURY</name>
<organism evidence="2 3">
    <name type="scientific">Halobellus rubicundus</name>
    <dbReference type="NCBI Taxonomy" id="2996466"/>
    <lineage>
        <taxon>Archaea</taxon>
        <taxon>Methanobacteriati</taxon>
        <taxon>Methanobacteriota</taxon>
        <taxon>Stenosarchaea group</taxon>
        <taxon>Halobacteria</taxon>
        <taxon>Halobacteriales</taxon>
        <taxon>Haloferacaceae</taxon>
        <taxon>Halobellus</taxon>
    </lineage>
</organism>
<proteinExistence type="predicted"/>
<comment type="caution">
    <text evidence="2">The sequence shown here is derived from an EMBL/GenBank/DDBJ whole genome shotgun (WGS) entry which is preliminary data.</text>
</comment>
<reference evidence="2 3" key="1">
    <citation type="submission" date="2024-08" db="EMBL/GenBank/DDBJ databases">
        <title>Halobellus sp. MBLA0158 whole genome sequence.</title>
        <authorList>
            <person name="Hwang C.Y."/>
            <person name="Cho E.-S."/>
            <person name="Seo M.-J."/>
        </authorList>
    </citation>
    <scope>NUCLEOTIDE SEQUENCE [LARGE SCALE GENOMIC DNA]</scope>
    <source>
        <strain evidence="2 3">MBLA0158</strain>
    </source>
</reference>
<dbReference type="Pfam" id="PF21818">
    <property type="entry name" value="DUF6884"/>
    <property type="match status" value="1"/>
</dbReference>